<name>A0ABW3WXV1_9HYPH</name>
<sequence>MPSWRRHLETGLARLDEAARIAIAQVVGAHGGMLGYEPTRVGFP</sequence>
<dbReference type="EMBL" id="JBHTND010000013">
    <property type="protein sequence ID" value="MFD1302168.1"/>
    <property type="molecule type" value="Genomic_DNA"/>
</dbReference>
<gene>
    <name evidence="1" type="ORF">ACFQ4G_11355</name>
</gene>
<evidence type="ECO:0000313" key="1">
    <source>
        <dbReference type="EMBL" id="MFD1302168.1"/>
    </source>
</evidence>
<reference evidence="2" key="1">
    <citation type="journal article" date="2019" name="Int. J. Syst. Evol. Microbiol.">
        <title>The Global Catalogue of Microorganisms (GCM) 10K type strain sequencing project: providing services to taxonomists for standard genome sequencing and annotation.</title>
        <authorList>
            <consortium name="The Broad Institute Genomics Platform"/>
            <consortium name="The Broad Institute Genome Sequencing Center for Infectious Disease"/>
            <person name="Wu L."/>
            <person name="Ma J."/>
        </authorList>
    </citation>
    <scope>NUCLEOTIDE SEQUENCE [LARGE SCALE GENOMIC DNA]</scope>
    <source>
        <strain evidence="2">CCUG 56108</strain>
    </source>
</reference>
<evidence type="ECO:0000313" key="2">
    <source>
        <dbReference type="Proteomes" id="UP001597176"/>
    </source>
</evidence>
<comment type="caution">
    <text evidence="1">The sequence shown here is derived from an EMBL/GenBank/DDBJ whole genome shotgun (WGS) entry which is preliminary data.</text>
</comment>
<protein>
    <submittedName>
        <fullName evidence="1">Uncharacterized protein</fullName>
    </submittedName>
</protein>
<dbReference type="Proteomes" id="UP001597176">
    <property type="component" value="Unassembled WGS sequence"/>
</dbReference>
<proteinExistence type="predicted"/>
<accession>A0ABW3WXV1</accession>
<keyword evidence="2" id="KW-1185">Reference proteome</keyword>
<dbReference type="RefSeq" id="WP_379040230.1">
    <property type="nucleotide sequence ID" value="NZ_JBHTND010000013.1"/>
</dbReference>
<organism evidence="1 2">
    <name type="scientific">Methylobacterium marchantiae</name>
    <dbReference type="NCBI Taxonomy" id="600331"/>
    <lineage>
        <taxon>Bacteria</taxon>
        <taxon>Pseudomonadati</taxon>
        <taxon>Pseudomonadota</taxon>
        <taxon>Alphaproteobacteria</taxon>
        <taxon>Hyphomicrobiales</taxon>
        <taxon>Methylobacteriaceae</taxon>
        <taxon>Methylobacterium</taxon>
    </lineage>
</organism>